<evidence type="ECO:0000256" key="3">
    <source>
        <dbReference type="ARBA" id="ARBA00022679"/>
    </source>
</evidence>
<dbReference type="PROSITE" id="PS00723">
    <property type="entry name" value="POLYPRENYL_SYNTHASE_1"/>
    <property type="match status" value="1"/>
</dbReference>
<dbReference type="Proteomes" id="UP001501000">
    <property type="component" value="Unassembled WGS sequence"/>
</dbReference>
<dbReference type="InterPro" id="IPR000092">
    <property type="entry name" value="Polyprenyl_synt"/>
</dbReference>
<organism evidence="8 9">
    <name type="scientific">Streptomyces gulbargensis</name>
    <dbReference type="NCBI Taxonomy" id="364901"/>
    <lineage>
        <taxon>Bacteria</taxon>
        <taxon>Bacillati</taxon>
        <taxon>Actinomycetota</taxon>
        <taxon>Actinomycetes</taxon>
        <taxon>Kitasatosporales</taxon>
        <taxon>Streptomycetaceae</taxon>
        <taxon>Streptomyces</taxon>
    </lineage>
</organism>
<keyword evidence="4" id="KW-0479">Metal-binding</keyword>
<protein>
    <submittedName>
        <fullName evidence="8">Polyprenyl synthetase family protein</fullName>
    </submittedName>
</protein>
<evidence type="ECO:0000256" key="5">
    <source>
        <dbReference type="ARBA" id="ARBA00022842"/>
    </source>
</evidence>
<keyword evidence="5" id="KW-0460">Magnesium</keyword>
<dbReference type="Gene3D" id="1.10.600.10">
    <property type="entry name" value="Farnesyl Diphosphate Synthase"/>
    <property type="match status" value="1"/>
</dbReference>
<dbReference type="PANTHER" id="PTHR12001:SF85">
    <property type="entry name" value="SHORT CHAIN ISOPRENYL DIPHOSPHATE SYNTHASE"/>
    <property type="match status" value="1"/>
</dbReference>
<dbReference type="RefSeq" id="WP_345277971.1">
    <property type="nucleotide sequence ID" value="NZ_BAABAJ010000001.1"/>
</dbReference>
<accession>A0ABP7LCV7</accession>
<gene>
    <name evidence="8" type="ORF">GCM10022244_03300</name>
</gene>
<sequence length="425" mass="43193">MRVQDPLDPPVPSDPPEPAAPGGPGEAVGPAGPVNPVGTVDPVDVDRDVPAAVEAWLRETLERRVREASATDAVFGSDLAARVARFAVTGGSRLRAELLWWAARGCGGGESGAARLLGAAAAMELIQTCALIHDDVMDGSALRRGRAALHVVLDGQYGTGARELPCGTFGGAAAVLAGDLALAWADDAFVECLDGSGASGGAYAIWRAMRTEMVAGQYLDLRAQATGTGSAGQAARVAALKTASYTVERPLALGATLAGAPERTVRRLREAGRSAGLAFQLRDDLRGTFGDPAVIGKPVGEDLREGRATYVLAVARERCARAGDEAGLRLLDGAAGPAGAGGRAADRVLDLLVACGARDEVARRVGELCHRGAEAVREAGLAPAAEDRIVTLLRGACGPDGGASGSGSPQAVRKAGRPVPTGGGR</sequence>
<comment type="similarity">
    <text evidence="2 6">Belongs to the FPP/GGPP synthase family.</text>
</comment>
<dbReference type="EMBL" id="BAABAJ010000001">
    <property type="protein sequence ID" value="GAA3896495.1"/>
    <property type="molecule type" value="Genomic_DNA"/>
</dbReference>
<keyword evidence="3 6" id="KW-0808">Transferase</keyword>
<dbReference type="InterPro" id="IPR033749">
    <property type="entry name" value="Polyprenyl_synt_CS"/>
</dbReference>
<evidence type="ECO:0000256" key="4">
    <source>
        <dbReference type="ARBA" id="ARBA00022723"/>
    </source>
</evidence>
<feature type="region of interest" description="Disordered" evidence="7">
    <location>
        <begin position="400"/>
        <end position="425"/>
    </location>
</feature>
<comment type="cofactor">
    <cofactor evidence="1">
        <name>Mg(2+)</name>
        <dbReference type="ChEBI" id="CHEBI:18420"/>
    </cofactor>
</comment>
<keyword evidence="9" id="KW-1185">Reference proteome</keyword>
<dbReference type="SFLD" id="SFLDS00005">
    <property type="entry name" value="Isoprenoid_Synthase_Type_I"/>
    <property type="match status" value="1"/>
</dbReference>
<evidence type="ECO:0000256" key="2">
    <source>
        <dbReference type="ARBA" id="ARBA00006706"/>
    </source>
</evidence>
<evidence type="ECO:0000256" key="1">
    <source>
        <dbReference type="ARBA" id="ARBA00001946"/>
    </source>
</evidence>
<feature type="compositionally biased region" description="Low complexity" evidence="7">
    <location>
        <begin position="27"/>
        <end position="42"/>
    </location>
</feature>
<name>A0ABP7LCV7_9ACTN</name>
<evidence type="ECO:0000313" key="9">
    <source>
        <dbReference type="Proteomes" id="UP001501000"/>
    </source>
</evidence>
<comment type="caution">
    <text evidence="8">The sequence shown here is derived from an EMBL/GenBank/DDBJ whole genome shotgun (WGS) entry which is preliminary data.</text>
</comment>
<proteinExistence type="inferred from homology"/>
<feature type="compositionally biased region" description="Pro residues" evidence="7">
    <location>
        <begin position="7"/>
        <end position="21"/>
    </location>
</feature>
<evidence type="ECO:0000256" key="7">
    <source>
        <dbReference type="SAM" id="MobiDB-lite"/>
    </source>
</evidence>
<dbReference type="CDD" id="cd00685">
    <property type="entry name" value="Trans_IPPS_HT"/>
    <property type="match status" value="1"/>
</dbReference>
<dbReference type="Pfam" id="PF00348">
    <property type="entry name" value="polyprenyl_synt"/>
    <property type="match status" value="1"/>
</dbReference>
<reference evidence="9" key="1">
    <citation type="journal article" date="2019" name="Int. J. Syst. Evol. Microbiol.">
        <title>The Global Catalogue of Microorganisms (GCM) 10K type strain sequencing project: providing services to taxonomists for standard genome sequencing and annotation.</title>
        <authorList>
            <consortium name="The Broad Institute Genomics Platform"/>
            <consortium name="The Broad Institute Genome Sequencing Center for Infectious Disease"/>
            <person name="Wu L."/>
            <person name="Ma J."/>
        </authorList>
    </citation>
    <scope>NUCLEOTIDE SEQUENCE [LARGE SCALE GENOMIC DNA]</scope>
    <source>
        <strain evidence="9">JCM 16956</strain>
    </source>
</reference>
<evidence type="ECO:0000313" key="8">
    <source>
        <dbReference type="EMBL" id="GAA3896495.1"/>
    </source>
</evidence>
<evidence type="ECO:0000256" key="6">
    <source>
        <dbReference type="RuleBase" id="RU004466"/>
    </source>
</evidence>
<dbReference type="PANTHER" id="PTHR12001">
    <property type="entry name" value="GERANYLGERANYL PYROPHOSPHATE SYNTHASE"/>
    <property type="match status" value="1"/>
</dbReference>
<dbReference type="InterPro" id="IPR008949">
    <property type="entry name" value="Isoprenoid_synthase_dom_sf"/>
</dbReference>
<dbReference type="SUPFAM" id="SSF48576">
    <property type="entry name" value="Terpenoid synthases"/>
    <property type="match status" value="1"/>
</dbReference>
<feature type="region of interest" description="Disordered" evidence="7">
    <location>
        <begin position="1"/>
        <end position="43"/>
    </location>
</feature>